<reference evidence="2 3" key="1">
    <citation type="submission" date="2015-09" db="EMBL/GenBank/DDBJ databases">
        <authorList>
            <consortium name="Swine Surveillance"/>
        </authorList>
    </citation>
    <scope>NUCLEOTIDE SEQUENCE [LARGE SCALE GENOMIC DNA]</scope>
    <source>
        <strain evidence="2 3">CECT 8399</strain>
    </source>
</reference>
<protein>
    <submittedName>
        <fullName evidence="2">Demethylmenaquinone methyltransferase</fullName>
        <ecNumber evidence="2">2.1.1.163</ecNumber>
    </submittedName>
</protein>
<evidence type="ECO:0000313" key="2">
    <source>
        <dbReference type="EMBL" id="CUH98676.1"/>
    </source>
</evidence>
<dbReference type="RefSeq" id="WP_058284882.1">
    <property type="nucleotide sequence ID" value="NZ_CP081031.1"/>
</dbReference>
<dbReference type="GO" id="GO:0008757">
    <property type="term" value="F:S-adenosylmethionine-dependent methyltransferase activity"/>
    <property type="evidence" value="ECO:0007669"/>
    <property type="project" value="InterPro"/>
</dbReference>
<dbReference type="GO" id="GO:0032259">
    <property type="term" value="P:methylation"/>
    <property type="evidence" value="ECO:0007669"/>
    <property type="project" value="UniProtKB-KW"/>
</dbReference>
<dbReference type="Proteomes" id="UP000051326">
    <property type="component" value="Unassembled WGS sequence"/>
</dbReference>
<keyword evidence="2" id="KW-0808">Transferase</keyword>
<proteinExistence type="predicted"/>
<dbReference type="GO" id="GO:0043770">
    <property type="term" value="F:demethylmenaquinone methyltransferase activity"/>
    <property type="evidence" value="ECO:0007669"/>
    <property type="project" value="UniProtKB-EC"/>
</dbReference>
<dbReference type="Gene3D" id="3.40.50.150">
    <property type="entry name" value="Vaccinia Virus protein VP39"/>
    <property type="match status" value="1"/>
</dbReference>
<dbReference type="PANTHER" id="PTHR42912:SF80">
    <property type="entry name" value="METHYLTRANSFERASE DOMAIN-CONTAINING PROTEIN"/>
    <property type="match status" value="1"/>
</dbReference>
<dbReference type="PANTHER" id="PTHR42912">
    <property type="entry name" value="METHYLTRANSFERASE"/>
    <property type="match status" value="1"/>
</dbReference>
<organism evidence="2 3">
    <name type="scientific">Leisingera aquaemixtae</name>
    <dbReference type="NCBI Taxonomy" id="1396826"/>
    <lineage>
        <taxon>Bacteria</taxon>
        <taxon>Pseudomonadati</taxon>
        <taxon>Pseudomonadota</taxon>
        <taxon>Alphaproteobacteria</taxon>
        <taxon>Rhodobacterales</taxon>
        <taxon>Roseobacteraceae</taxon>
        <taxon>Leisingera</taxon>
    </lineage>
</organism>
<sequence length="207" mass="23002">MDIKAVEDSYARWAPVYDRTFGAVTRSGRRRATRYINSRQGSVLEVGVGTGLSLQHYAPHLQVTGIDFSHDMLKKAQAKVREMGLTQVEALRQMDARQLDFPDNSFDTVAAMHVLSVVPEPERVMHEIARVLKPGGKVVITNHFKSGKGVRASLEKLSAPLANVIGWHSDFALETVLQEDGLSVEQQENIPPFGMMTFLVLGKQQTM</sequence>
<accession>A0A0P1HNG3</accession>
<feature type="domain" description="Methyltransferase type 11" evidence="1">
    <location>
        <begin position="44"/>
        <end position="140"/>
    </location>
</feature>
<dbReference type="EC" id="2.1.1.163" evidence="2"/>
<dbReference type="AlphaFoldDB" id="A0A0P1HNG3"/>
<dbReference type="Pfam" id="PF08241">
    <property type="entry name" value="Methyltransf_11"/>
    <property type="match status" value="1"/>
</dbReference>
<dbReference type="SUPFAM" id="SSF53335">
    <property type="entry name" value="S-adenosyl-L-methionine-dependent methyltransferases"/>
    <property type="match status" value="1"/>
</dbReference>
<name>A0A0P1HNG3_9RHOB</name>
<dbReference type="CDD" id="cd02440">
    <property type="entry name" value="AdoMet_MTases"/>
    <property type="match status" value="1"/>
</dbReference>
<evidence type="ECO:0000259" key="1">
    <source>
        <dbReference type="Pfam" id="PF08241"/>
    </source>
</evidence>
<dbReference type="EMBL" id="CYSR01000010">
    <property type="protein sequence ID" value="CUH98676.1"/>
    <property type="molecule type" value="Genomic_DNA"/>
</dbReference>
<dbReference type="STRING" id="1396826.PHA8399_00791"/>
<gene>
    <name evidence="2" type="primary">ubiE_1</name>
    <name evidence="2" type="ORF">PHA8399_00791</name>
</gene>
<dbReference type="InterPro" id="IPR013216">
    <property type="entry name" value="Methyltransf_11"/>
</dbReference>
<dbReference type="InterPro" id="IPR029063">
    <property type="entry name" value="SAM-dependent_MTases_sf"/>
</dbReference>
<dbReference type="InterPro" id="IPR050508">
    <property type="entry name" value="Methyltransf_Superfamily"/>
</dbReference>
<keyword evidence="2" id="KW-0489">Methyltransferase</keyword>
<evidence type="ECO:0000313" key="3">
    <source>
        <dbReference type="Proteomes" id="UP000051326"/>
    </source>
</evidence>